<dbReference type="EMBL" id="SGXC01000002">
    <property type="protein sequence ID" value="RZS80306.1"/>
    <property type="molecule type" value="Genomic_DNA"/>
</dbReference>
<accession>A0A4Q7NBI9</accession>
<name>A0A4Q7NBI9_9BURK</name>
<proteinExistence type="predicted"/>
<reference evidence="1 2" key="1">
    <citation type="submission" date="2019-02" db="EMBL/GenBank/DDBJ databases">
        <title>Genomic Encyclopedia of Type Strains, Phase IV (KMG-IV): sequencing the most valuable type-strain genomes for metagenomic binning, comparative biology and taxonomic classification.</title>
        <authorList>
            <person name="Goeker M."/>
        </authorList>
    </citation>
    <scope>NUCLEOTIDE SEQUENCE [LARGE SCALE GENOMIC DNA]</scope>
    <source>
        <strain evidence="1 2">K24</strain>
    </source>
</reference>
<dbReference type="Proteomes" id="UP000292445">
    <property type="component" value="Unassembled WGS sequence"/>
</dbReference>
<keyword evidence="2" id="KW-1185">Reference proteome</keyword>
<evidence type="ECO:0000313" key="2">
    <source>
        <dbReference type="Proteomes" id="UP000292445"/>
    </source>
</evidence>
<protein>
    <submittedName>
        <fullName evidence="1">Uncharacterized protein</fullName>
    </submittedName>
</protein>
<gene>
    <name evidence="1" type="ORF">EV675_2905</name>
</gene>
<dbReference type="OrthoDB" id="8686072at2"/>
<sequence length="101" mass="11444">MNQVVEHAAVQYFLKSRVHDLPEGQFRGYVEVKARSGKDMLDSRLKYCPLIRGTWNEAIEDAERLAQGMRAADYQDGECFVFSTRGASSFDALMNMFGSAR</sequence>
<dbReference type="AlphaFoldDB" id="A0A4Q7NBI9"/>
<evidence type="ECO:0000313" key="1">
    <source>
        <dbReference type="EMBL" id="RZS80306.1"/>
    </source>
</evidence>
<comment type="caution">
    <text evidence="1">The sequence shown here is derived from an EMBL/GenBank/DDBJ whole genome shotgun (WGS) entry which is preliminary data.</text>
</comment>
<organism evidence="1 2">
    <name type="scientific">Pigmentiphaga kullae</name>
    <dbReference type="NCBI Taxonomy" id="151784"/>
    <lineage>
        <taxon>Bacteria</taxon>
        <taxon>Pseudomonadati</taxon>
        <taxon>Pseudomonadota</taxon>
        <taxon>Betaproteobacteria</taxon>
        <taxon>Burkholderiales</taxon>
        <taxon>Alcaligenaceae</taxon>
        <taxon>Pigmentiphaga</taxon>
    </lineage>
</organism>
<dbReference type="RefSeq" id="WP_130358083.1">
    <property type="nucleotide sequence ID" value="NZ_SGXC01000002.1"/>
</dbReference>